<evidence type="ECO:0000313" key="2">
    <source>
        <dbReference type="Proteomes" id="UP001344632"/>
    </source>
</evidence>
<sequence length="136" mass="15752">MKPDTDVYDELPYDDQTIEQIRILMHKNMYNPNLLNEIEHMYSNFKGAENSTFPKNPPVIFFIQANHPAAEGWITEHEKQIKDSVHGKVVLPKGGHYLYRSHSKEIVCVHLTLHRLVSYTHLDNKRCLISLVEGIG</sequence>
<proteinExistence type="predicted"/>
<dbReference type="Proteomes" id="UP001344632">
    <property type="component" value="Unassembled WGS sequence"/>
</dbReference>
<organism evidence="1 2">
    <name type="scientific">Paenibacillus dokdonensis</name>
    <dbReference type="NCBI Taxonomy" id="2567944"/>
    <lineage>
        <taxon>Bacteria</taxon>
        <taxon>Bacillati</taxon>
        <taxon>Bacillota</taxon>
        <taxon>Bacilli</taxon>
        <taxon>Bacillales</taxon>
        <taxon>Paenibacillaceae</taxon>
        <taxon>Paenibacillus</taxon>
    </lineage>
</organism>
<comment type="caution">
    <text evidence="1">The sequence shown here is derived from an EMBL/GenBank/DDBJ whole genome shotgun (WGS) entry which is preliminary data.</text>
</comment>
<name>A0ABU6GKF6_9BACL</name>
<dbReference type="Gene3D" id="3.40.50.1820">
    <property type="entry name" value="alpha/beta hydrolase"/>
    <property type="match status" value="1"/>
</dbReference>
<dbReference type="InterPro" id="IPR029058">
    <property type="entry name" value="AB_hydrolase_fold"/>
</dbReference>
<keyword evidence="2" id="KW-1185">Reference proteome</keyword>
<protein>
    <submittedName>
        <fullName evidence="1">Uncharacterized protein</fullName>
    </submittedName>
</protein>
<gene>
    <name evidence="1" type="ORF">P4H66_10200</name>
</gene>
<dbReference type="RefSeq" id="WP_326087679.1">
    <property type="nucleotide sequence ID" value="NZ_JARLKZ010000005.1"/>
</dbReference>
<dbReference type="EMBL" id="JARLKZ010000005">
    <property type="protein sequence ID" value="MEC0240219.1"/>
    <property type="molecule type" value="Genomic_DNA"/>
</dbReference>
<reference evidence="1 2" key="1">
    <citation type="submission" date="2023-03" db="EMBL/GenBank/DDBJ databases">
        <title>Bacillus Genome Sequencing.</title>
        <authorList>
            <person name="Dunlap C."/>
        </authorList>
    </citation>
    <scope>NUCLEOTIDE SEQUENCE [LARGE SCALE GENOMIC DNA]</scope>
    <source>
        <strain evidence="1 2">BD-525</strain>
    </source>
</reference>
<accession>A0ABU6GKF6</accession>
<evidence type="ECO:0000313" key="1">
    <source>
        <dbReference type="EMBL" id="MEC0240219.1"/>
    </source>
</evidence>